<dbReference type="KEGG" id="alp:LPB137_08120"/>
<dbReference type="AlphaFoldDB" id="A0A1P8KMN0"/>
<name>A0A1P8KMN0_9BACT</name>
<proteinExistence type="predicted"/>
<dbReference type="STRING" id="1850254.LPB137_08120"/>
<evidence type="ECO:0008006" key="3">
    <source>
        <dbReference type="Google" id="ProtNLM"/>
    </source>
</evidence>
<keyword evidence="2" id="KW-1185">Reference proteome</keyword>
<evidence type="ECO:0000313" key="2">
    <source>
        <dbReference type="Proteomes" id="UP000186074"/>
    </source>
</evidence>
<reference evidence="1 2" key="1">
    <citation type="submission" date="2017-01" db="EMBL/GenBank/DDBJ databases">
        <title>Genome sequencing of Arcobacter sp. LPB0137.</title>
        <authorList>
            <person name="Lee G.-W."/>
            <person name="Yi H."/>
        </authorList>
    </citation>
    <scope>NUCLEOTIDE SEQUENCE [LARGE SCALE GENOMIC DNA]</scope>
    <source>
        <strain evidence="1 2">LPB0137</strain>
    </source>
</reference>
<dbReference type="RefSeq" id="WP_076086846.1">
    <property type="nucleotide sequence ID" value="NZ_CP019070.1"/>
</dbReference>
<gene>
    <name evidence="1" type="ORF">LPB137_08120</name>
</gene>
<protein>
    <recommendedName>
        <fullName evidence="3">HNH endonuclease 5 domain-containing protein</fullName>
    </recommendedName>
</protein>
<sequence length="239" mass="28076">MNCWICGKIANSREHKIKKSLLKNVFKEDFENKNMRHVKEGQTTKLAGPNSNKVKFKQVICEDCNNSKTQAYDLSFDIFIDYIRQNYININKYRMINFKEVFGESFSIQQTNLYKFFVKILGCDLSEYGFNVPTDLIELLDKEIFKTKLIITFSINEEIINSNFPINSKLGNGYLITTQNNLLTKKEIDTKYRFEIDLFYLRINFFYNCSTDIGTGSDWVSDKQYLYIGTSKDMNKNLI</sequence>
<organism evidence="1 2">
    <name type="scientific">Poseidonibacter parvus</name>
    <dbReference type="NCBI Taxonomy" id="1850254"/>
    <lineage>
        <taxon>Bacteria</taxon>
        <taxon>Pseudomonadati</taxon>
        <taxon>Campylobacterota</taxon>
        <taxon>Epsilonproteobacteria</taxon>
        <taxon>Campylobacterales</taxon>
        <taxon>Arcobacteraceae</taxon>
        <taxon>Poseidonibacter</taxon>
    </lineage>
</organism>
<accession>A0A1P8KMN0</accession>
<dbReference type="OrthoDB" id="9150066at2"/>
<dbReference type="EMBL" id="CP019070">
    <property type="protein sequence ID" value="APW65822.1"/>
    <property type="molecule type" value="Genomic_DNA"/>
</dbReference>
<dbReference type="Proteomes" id="UP000186074">
    <property type="component" value="Chromosome"/>
</dbReference>
<evidence type="ECO:0000313" key="1">
    <source>
        <dbReference type="EMBL" id="APW65822.1"/>
    </source>
</evidence>